<dbReference type="EMBL" id="CP007452">
    <property type="protein sequence ID" value="AHM55643.1"/>
    <property type="molecule type" value="Genomic_DNA"/>
</dbReference>
<dbReference type="STRING" id="1286171.EAL2_c03400"/>
<dbReference type="PATRIC" id="fig|1286171.3.peg.280"/>
<accession>W8TCW8</accession>
<dbReference type="OrthoDB" id="1798834at2"/>
<evidence type="ECO:0000313" key="1">
    <source>
        <dbReference type="EMBL" id="AHM55643.1"/>
    </source>
</evidence>
<reference evidence="1 2" key="1">
    <citation type="journal article" date="2014" name="Genome Announc.">
        <title>Complete Genome Sequence of Amino Acid-Utilizing Eubacterium acidaminophilum al-2 (DSM 3953).</title>
        <authorList>
            <person name="Poehlein A."/>
            <person name="Andreesen J.R."/>
            <person name="Daniel R."/>
        </authorList>
    </citation>
    <scope>NUCLEOTIDE SEQUENCE [LARGE SCALE GENOMIC DNA]</scope>
    <source>
        <strain evidence="1 2">DSM 3953</strain>
    </source>
</reference>
<dbReference type="eggNOG" id="ENOG5033MEW">
    <property type="taxonomic scope" value="Bacteria"/>
</dbReference>
<organism evidence="1 2">
    <name type="scientific">Peptoclostridium acidaminophilum DSM 3953</name>
    <dbReference type="NCBI Taxonomy" id="1286171"/>
    <lineage>
        <taxon>Bacteria</taxon>
        <taxon>Bacillati</taxon>
        <taxon>Bacillota</taxon>
        <taxon>Clostridia</taxon>
        <taxon>Peptostreptococcales</taxon>
        <taxon>Peptoclostridiaceae</taxon>
        <taxon>Peptoclostridium</taxon>
    </lineage>
</organism>
<evidence type="ECO:0000313" key="2">
    <source>
        <dbReference type="Proteomes" id="UP000019591"/>
    </source>
</evidence>
<dbReference type="RefSeq" id="WP_025434682.1">
    <property type="nucleotide sequence ID" value="NZ_CP007452.1"/>
</dbReference>
<dbReference type="AlphaFoldDB" id="W8TCW8"/>
<keyword evidence="2" id="KW-1185">Reference proteome</keyword>
<protein>
    <submittedName>
        <fullName evidence="1">Uncharacterized protein</fullName>
    </submittedName>
</protein>
<gene>
    <name evidence="1" type="ORF">EAL2_c03400</name>
</gene>
<dbReference type="Proteomes" id="UP000019591">
    <property type="component" value="Chromosome"/>
</dbReference>
<dbReference type="KEGG" id="eac:EAL2_c03400"/>
<sequence>MIEKEELREELEQELQRVKYRQSVLDLIEDKLRDMKWLAEQAAVEDITPEEREAVNKKLSSMAEQGA</sequence>
<dbReference type="HOGENOM" id="CLU_194397_1_0_9"/>
<proteinExistence type="predicted"/>
<name>W8TCW8_PEPAC</name>